<keyword evidence="1" id="KW-0233">DNA recombination</keyword>
<dbReference type="CDD" id="cd00397">
    <property type="entry name" value="DNA_BRE_C"/>
    <property type="match status" value="1"/>
</dbReference>
<dbReference type="AlphaFoldDB" id="A0A4R6NWR5"/>
<dbReference type="InterPro" id="IPR011010">
    <property type="entry name" value="DNA_brk_join_enz"/>
</dbReference>
<dbReference type="InterPro" id="IPR002104">
    <property type="entry name" value="Integrase_catalytic"/>
</dbReference>
<dbReference type="Proteomes" id="UP000295531">
    <property type="component" value="Unassembled WGS sequence"/>
</dbReference>
<dbReference type="GO" id="GO:0003677">
    <property type="term" value="F:DNA binding"/>
    <property type="evidence" value="ECO:0007669"/>
    <property type="project" value="InterPro"/>
</dbReference>
<dbReference type="Gene3D" id="1.10.443.10">
    <property type="entry name" value="Intergrase catalytic core"/>
    <property type="match status" value="1"/>
</dbReference>
<protein>
    <submittedName>
        <fullName evidence="3">Phage integrase family protein</fullName>
    </submittedName>
</protein>
<dbReference type="PROSITE" id="PS51898">
    <property type="entry name" value="TYR_RECOMBINASE"/>
    <property type="match status" value="1"/>
</dbReference>
<name>A0A4R6NWR5_9GAMM</name>
<dbReference type="RefSeq" id="WP_208107650.1">
    <property type="nucleotide sequence ID" value="NZ_SNXI01000031.1"/>
</dbReference>
<evidence type="ECO:0000259" key="2">
    <source>
        <dbReference type="PROSITE" id="PS51898"/>
    </source>
</evidence>
<dbReference type="Pfam" id="PF00589">
    <property type="entry name" value="Phage_integrase"/>
    <property type="match status" value="1"/>
</dbReference>
<organism evidence="3 4">
    <name type="scientific">Idiomarina aquatica</name>
    <dbReference type="NCBI Taxonomy" id="1327752"/>
    <lineage>
        <taxon>Bacteria</taxon>
        <taxon>Pseudomonadati</taxon>
        <taxon>Pseudomonadota</taxon>
        <taxon>Gammaproteobacteria</taxon>
        <taxon>Alteromonadales</taxon>
        <taxon>Idiomarinaceae</taxon>
        <taxon>Idiomarina</taxon>
    </lineage>
</organism>
<accession>A0A4R6NWR5</accession>
<keyword evidence="4" id="KW-1185">Reference proteome</keyword>
<proteinExistence type="predicted"/>
<sequence>MMNLNVTVSEAKLLKASFESIDEEIVYDPYPITETGQRLDLTLNKCQLIPERRLLNFEHIDPYLREHFKAWISYACKKYSNESLYVQHQLMKRFKFNENSSQEAVSESLENQVRQIMESDIGSSSKSAIRLIYGWCVEEQLPFFDEDFFDLYLDTLKFGTDEGKGKDVLMEMANRGPLTISEQRVFKDAMGNVVPEQLSIIELQGMVGLKIGQVLGARDVQVIKIQFKHVGVSDDGKPYLLLPRAKQRGHKNNNKYKKRPITHSLSNLISVLKSLYEEASGKKRTEDDFLLCTLTPRNRIPTKTRVTSLIYMERRRKFEIALGLKFKVTNRRLRKTFCTQLIAKGTPLKVVAELMDHSDLQQLEVYYRHTHHIARKLNDVLRSEASDLLDAFEGKVVAPEDASQAGQQIFAPSSDQKLHLIGSCGSATPCSLNPPLSCYGCSSLEAFEDADHKGVVDHLVQETNTLFGESHAVEILQHKDFLAATKFVQMLERGEI</sequence>
<feature type="domain" description="Tyr recombinase" evidence="2">
    <location>
        <begin position="173"/>
        <end position="382"/>
    </location>
</feature>
<evidence type="ECO:0000256" key="1">
    <source>
        <dbReference type="ARBA" id="ARBA00023172"/>
    </source>
</evidence>
<evidence type="ECO:0000313" key="3">
    <source>
        <dbReference type="EMBL" id="TDP27336.1"/>
    </source>
</evidence>
<evidence type="ECO:0000313" key="4">
    <source>
        <dbReference type="Proteomes" id="UP000295531"/>
    </source>
</evidence>
<reference evidence="3 4" key="1">
    <citation type="submission" date="2019-03" db="EMBL/GenBank/DDBJ databases">
        <title>Freshwater and sediment microbial communities from various areas in North America, analyzing microbe dynamics in response to fracking.</title>
        <authorList>
            <person name="Lamendella R."/>
        </authorList>
    </citation>
    <scope>NUCLEOTIDE SEQUENCE [LARGE SCALE GENOMIC DNA]</scope>
    <source>
        <strain evidence="3 4">18_TX</strain>
    </source>
</reference>
<gene>
    <name evidence="3" type="ORF">DEU29_1319</name>
</gene>
<dbReference type="InterPro" id="IPR013762">
    <property type="entry name" value="Integrase-like_cat_sf"/>
</dbReference>
<dbReference type="SUPFAM" id="SSF56349">
    <property type="entry name" value="DNA breaking-rejoining enzymes"/>
    <property type="match status" value="1"/>
</dbReference>
<comment type="caution">
    <text evidence="3">The sequence shown here is derived from an EMBL/GenBank/DDBJ whole genome shotgun (WGS) entry which is preliminary data.</text>
</comment>
<dbReference type="EMBL" id="SNXI01000031">
    <property type="protein sequence ID" value="TDP27336.1"/>
    <property type="molecule type" value="Genomic_DNA"/>
</dbReference>
<dbReference type="GO" id="GO:0006310">
    <property type="term" value="P:DNA recombination"/>
    <property type="evidence" value="ECO:0007669"/>
    <property type="project" value="UniProtKB-KW"/>
</dbReference>
<dbReference type="GO" id="GO:0015074">
    <property type="term" value="P:DNA integration"/>
    <property type="evidence" value="ECO:0007669"/>
    <property type="project" value="InterPro"/>
</dbReference>